<gene>
    <name evidence="2" type="ORF">EV682_1096</name>
    <name evidence="1" type="ORF">NCTC11159_01006</name>
</gene>
<dbReference type="EMBL" id="UGHR01000001">
    <property type="protein sequence ID" value="STQ89950.1"/>
    <property type="molecule type" value="Genomic_DNA"/>
</dbReference>
<proteinExistence type="predicted"/>
<dbReference type="Proteomes" id="UP000295794">
    <property type="component" value="Unassembled WGS sequence"/>
</dbReference>
<dbReference type="AlphaFoldDB" id="A0A377Q5F8"/>
<evidence type="ECO:0000313" key="3">
    <source>
        <dbReference type="Proteomes" id="UP000255108"/>
    </source>
</evidence>
<dbReference type="InterPro" id="IPR010323">
    <property type="entry name" value="DUF924"/>
</dbReference>
<name>A0A377Q5F8_9NEIS</name>
<dbReference type="SUPFAM" id="SSF48452">
    <property type="entry name" value="TPR-like"/>
    <property type="match status" value="1"/>
</dbReference>
<sequence length="185" mass="21625">MNPADVLSFWFGRQLEVRTEWFRKNAEFDAQIKAQFLPAILAAEKGELNHWLNAPHSCLAFIILLDQFPRNIFRNDARSFAYDHLALQTAKEAIKAKYHDQLQALEQLFLYLPFEHSENLSDQEETLMLMKDWQSHEQLKGFYDYAVKHHAVIQQFGRFPHRNRLLNRSATAAEQAYLASPDSGF</sequence>
<dbReference type="Gene3D" id="1.25.40.10">
    <property type="entry name" value="Tetratricopeptide repeat domain"/>
    <property type="match status" value="1"/>
</dbReference>
<dbReference type="EMBL" id="SMBT01000009">
    <property type="protein sequence ID" value="TCU84485.1"/>
    <property type="molecule type" value="Genomic_DNA"/>
</dbReference>
<dbReference type="InterPro" id="IPR011990">
    <property type="entry name" value="TPR-like_helical_dom_sf"/>
</dbReference>
<protein>
    <submittedName>
        <fullName evidence="2">Uncharacterized protein (DUF924 family)</fullName>
    </submittedName>
    <submittedName>
        <fullName evidence="1">Uncharacterized protein conserved in bacteria</fullName>
    </submittedName>
</protein>
<reference evidence="1 3" key="1">
    <citation type="submission" date="2018-06" db="EMBL/GenBank/DDBJ databases">
        <authorList>
            <consortium name="Pathogen Informatics"/>
            <person name="Doyle S."/>
        </authorList>
    </citation>
    <scope>NUCLEOTIDE SEQUENCE [LARGE SCALE GENOMIC DNA]</scope>
    <source>
        <strain evidence="1 3">NCTC11159</strain>
    </source>
</reference>
<reference evidence="2 4" key="2">
    <citation type="submission" date="2019-03" db="EMBL/GenBank/DDBJ databases">
        <title>Genomic Encyclopedia of Type Strains, Phase IV (KMG-IV): sequencing the most valuable type-strain genomes for metagenomic binning, comparative biology and taxonomic classification.</title>
        <authorList>
            <person name="Goeker M."/>
        </authorList>
    </citation>
    <scope>NUCLEOTIDE SEQUENCE [LARGE SCALE GENOMIC DNA]</scope>
    <source>
        <strain evidence="2 4">DSM 3764</strain>
    </source>
</reference>
<dbReference type="OrthoDB" id="7593450at2"/>
<dbReference type="RefSeq" id="WP_115226344.1">
    <property type="nucleotide sequence ID" value="NZ_CAWOLO010000009.1"/>
</dbReference>
<dbReference type="Proteomes" id="UP000255108">
    <property type="component" value="Unassembled WGS sequence"/>
</dbReference>
<keyword evidence="4" id="KW-1185">Reference proteome</keyword>
<dbReference type="Gene3D" id="1.20.58.320">
    <property type="entry name" value="TPR-like"/>
    <property type="match status" value="1"/>
</dbReference>
<evidence type="ECO:0000313" key="2">
    <source>
        <dbReference type="EMBL" id="TCU84485.1"/>
    </source>
</evidence>
<evidence type="ECO:0000313" key="1">
    <source>
        <dbReference type="EMBL" id="STQ89950.1"/>
    </source>
</evidence>
<dbReference type="Pfam" id="PF06041">
    <property type="entry name" value="DUF924"/>
    <property type="match status" value="1"/>
</dbReference>
<evidence type="ECO:0000313" key="4">
    <source>
        <dbReference type="Proteomes" id="UP000295794"/>
    </source>
</evidence>
<accession>A0A377Q5F8</accession>
<organism evidence="1 3">
    <name type="scientific">Iodobacter fluviatilis</name>
    <dbReference type="NCBI Taxonomy" id="537"/>
    <lineage>
        <taxon>Bacteria</taxon>
        <taxon>Pseudomonadati</taxon>
        <taxon>Pseudomonadota</taxon>
        <taxon>Betaproteobacteria</taxon>
        <taxon>Neisseriales</taxon>
        <taxon>Chitinibacteraceae</taxon>
        <taxon>Iodobacter</taxon>
    </lineage>
</organism>